<keyword evidence="4" id="KW-0547">Nucleotide-binding</keyword>
<dbReference type="Gramene" id="TuG1812G0100004602.01.T01">
    <property type="protein sequence ID" value="TuG1812G0100004602.01.T01"/>
    <property type="gene ID" value="TuG1812G0100004602.01"/>
</dbReference>
<dbReference type="EnsemblPlants" id="TuG1812G0100004602.01.T01">
    <property type="protein sequence ID" value="TuG1812G0100004602.01.T01"/>
    <property type="gene ID" value="TuG1812G0100004602.01"/>
</dbReference>
<sequence>LVVDLCAGGDLLSLLSARGGRPRARGGGAGRAASALAACHRHGIAHHDVKPNNLLFHAATGALKLADFGSAEWFGDGRPMTGLVGTPYYVAPEVVAGREY</sequence>
<keyword evidence="9" id="KW-1185">Reference proteome</keyword>
<dbReference type="Pfam" id="PF00069">
    <property type="entry name" value="Pkinase"/>
    <property type="match status" value="1"/>
</dbReference>
<name>A0A8R7TAU9_TRIUA</name>
<keyword evidence="5" id="KW-0418">Kinase</keyword>
<protein>
    <recommendedName>
        <fullName evidence="7">Protein kinase domain-containing protein</fullName>
    </recommendedName>
</protein>
<dbReference type="AlphaFoldDB" id="A0A8R7TAU9"/>
<reference evidence="9" key="1">
    <citation type="journal article" date="2013" name="Nature">
        <title>Draft genome of the wheat A-genome progenitor Triticum urartu.</title>
        <authorList>
            <person name="Ling H.Q."/>
            <person name="Zhao S."/>
            <person name="Liu D."/>
            <person name="Wang J."/>
            <person name="Sun H."/>
            <person name="Zhang C."/>
            <person name="Fan H."/>
            <person name="Li D."/>
            <person name="Dong L."/>
            <person name="Tao Y."/>
            <person name="Gao C."/>
            <person name="Wu H."/>
            <person name="Li Y."/>
            <person name="Cui Y."/>
            <person name="Guo X."/>
            <person name="Zheng S."/>
            <person name="Wang B."/>
            <person name="Yu K."/>
            <person name="Liang Q."/>
            <person name="Yang W."/>
            <person name="Lou X."/>
            <person name="Chen J."/>
            <person name="Feng M."/>
            <person name="Jian J."/>
            <person name="Zhang X."/>
            <person name="Luo G."/>
            <person name="Jiang Y."/>
            <person name="Liu J."/>
            <person name="Wang Z."/>
            <person name="Sha Y."/>
            <person name="Zhang B."/>
            <person name="Wu H."/>
            <person name="Tang D."/>
            <person name="Shen Q."/>
            <person name="Xue P."/>
            <person name="Zou S."/>
            <person name="Wang X."/>
            <person name="Liu X."/>
            <person name="Wang F."/>
            <person name="Yang Y."/>
            <person name="An X."/>
            <person name="Dong Z."/>
            <person name="Zhang K."/>
            <person name="Zhang X."/>
            <person name="Luo M.C."/>
            <person name="Dvorak J."/>
            <person name="Tong Y."/>
            <person name="Wang J."/>
            <person name="Yang H."/>
            <person name="Li Z."/>
            <person name="Wang D."/>
            <person name="Zhang A."/>
            <person name="Wang J."/>
        </authorList>
    </citation>
    <scope>NUCLEOTIDE SEQUENCE</scope>
    <source>
        <strain evidence="9">cv. G1812</strain>
    </source>
</reference>
<evidence type="ECO:0000256" key="2">
    <source>
        <dbReference type="ARBA" id="ARBA00022679"/>
    </source>
</evidence>
<dbReference type="PANTHER" id="PTHR24349">
    <property type="entry name" value="SERINE/THREONINE-PROTEIN KINASE"/>
    <property type="match status" value="1"/>
</dbReference>
<proteinExistence type="predicted"/>
<organism evidence="8 9">
    <name type="scientific">Triticum urartu</name>
    <name type="common">Red wild einkorn</name>
    <name type="synonym">Crithodium urartu</name>
    <dbReference type="NCBI Taxonomy" id="4572"/>
    <lineage>
        <taxon>Eukaryota</taxon>
        <taxon>Viridiplantae</taxon>
        <taxon>Streptophyta</taxon>
        <taxon>Embryophyta</taxon>
        <taxon>Tracheophyta</taxon>
        <taxon>Spermatophyta</taxon>
        <taxon>Magnoliopsida</taxon>
        <taxon>Liliopsida</taxon>
        <taxon>Poales</taxon>
        <taxon>Poaceae</taxon>
        <taxon>BOP clade</taxon>
        <taxon>Pooideae</taxon>
        <taxon>Triticodae</taxon>
        <taxon>Triticeae</taxon>
        <taxon>Triticinae</taxon>
        <taxon>Triticum</taxon>
    </lineage>
</organism>
<dbReference type="Gene3D" id="1.10.510.10">
    <property type="entry name" value="Transferase(Phosphotransferase) domain 1"/>
    <property type="match status" value="1"/>
</dbReference>
<keyword evidence="1" id="KW-0723">Serine/threonine-protein kinase</keyword>
<dbReference type="InterPro" id="IPR008271">
    <property type="entry name" value="Ser/Thr_kinase_AS"/>
</dbReference>
<dbReference type="InterPro" id="IPR000719">
    <property type="entry name" value="Prot_kinase_dom"/>
</dbReference>
<evidence type="ECO:0000259" key="7">
    <source>
        <dbReference type="PROSITE" id="PS50011"/>
    </source>
</evidence>
<keyword evidence="3" id="KW-0677">Repeat</keyword>
<feature type="domain" description="Protein kinase" evidence="7">
    <location>
        <begin position="1"/>
        <end position="100"/>
    </location>
</feature>
<evidence type="ECO:0000256" key="6">
    <source>
        <dbReference type="ARBA" id="ARBA00022840"/>
    </source>
</evidence>
<evidence type="ECO:0000256" key="4">
    <source>
        <dbReference type="ARBA" id="ARBA00022741"/>
    </source>
</evidence>
<dbReference type="GO" id="GO:0004674">
    <property type="term" value="F:protein serine/threonine kinase activity"/>
    <property type="evidence" value="ECO:0007669"/>
    <property type="project" value="UniProtKB-KW"/>
</dbReference>
<keyword evidence="2" id="KW-0808">Transferase</keyword>
<dbReference type="Proteomes" id="UP000015106">
    <property type="component" value="Chromosome 1"/>
</dbReference>
<dbReference type="InterPro" id="IPR011009">
    <property type="entry name" value="Kinase-like_dom_sf"/>
</dbReference>
<evidence type="ECO:0000256" key="3">
    <source>
        <dbReference type="ARBA" id="ARBA00022737"/>
    </source>
</evidence>
<evidence type="ECO:0000313" key="8">
    <source>
        <dbReference type="EnsemblPlants" id="TuG1812G0100004602.01.T01"/>
    </source>
</evidence>
<dbReference type="SUPFAM" id="SSF56112">
    <property type="entry name" value="Protein kinase-like (PK-like)"/>
    <property type="match status" value="1"/>
</dbReference>
<dbReference type="GO" id="GO:0005524">
    <property type="term" value="F:ATP binding"/>
    <property type="evidence" value="ECO:0007669"/>
    <property type="project" value="UniProtKB-KW"/>
</dbReference>
<evidence type="ECO:0000313" key="9">
    <source>
        <dbReference type="Proteomes" id="UP000015106"/>
    </source>
</evidence>
<accession>A0A8R7TAU9</accession>
<reference evidence="8" key="3">
    <citation type="submission" date="2022-06" db="UniProtKB">
        <authorList>
            <consortium name="EnsemblPlants"/>
        </authorList>
    </citation>
    <scope>IDENTIFICATION</scope>
</reference>
<dbReference type="PROSITE" id="PS50011">
    <property type="entry name" value="PROTEIN_KINASE_DOM"/>
    <property type="match status" value="1"/>
</dbReference>
<evidence type="ECO:0000256" key="5">
    <source>
        <dbReference type="ARBA" id="ARBA00022777"/>
    </source>
</evidence>
<dbReference type="InterPro" id="IPR050205">
    <property type="entry name" value="CDPK_Ser/Thr_kinases"/>
</dbReference>
<keyword evidence="6" id="KW-0067">ATP-binding</keyword>
<dbReference type="PROSITE" id="PS00108">
    <property type="entry name" value="PROTEIN_KINASE_ST"/>
    <property type="match status" value="1"/>
</dbReference>
<reference evidence="8" key="2">
    <citation type="submission" date="2018-03" db="EMBL/GenBank/DDBJ databases">
        <title>The Triticum urartu genome reveals the dynamic nature of wheat genome evolution.</title>
        <authorList>
            <person name="Ling H."/>
            <person name="Ma B."/>
            <person name="Shi X."/>
            <person name="Liu H."/>
            <person name="Dong L."/>
            <person name="Sun H."/>
            <person name="Cao Y."/>
            <person name="Gao Q."/>
            <person name="Zheng S."/>
            <person name="Li Y."/>
            <person name="Yu Y."/>
            <person name="Du H."/>
            <person name="Qi M."/>
            <person name="Li Y."/>
            <person name="Yu H."/>
            <person name="Cui Y."/>
            <person name="Wang N."/>
            <person name="Chen C."/>
            <person name="Wu H."/>
            <person name="Zhao Y."/>
            <person name="Zhang J."/>
            <person name="Li Y."/>
            <person name="Zhou W."/>
            <person name="Zhang B."/>
            <person name="Hu W."/>
            <person name="Eijk M."/>
            <person name="Tang J."/>
            <person name="Witsenboer H."/>
            <person name="Zhao S."/>
            <person name="Li Z."/>
            <person name="Zhang A."/>
            <person name="Wang D."/>
            <person name="Liang C."/>
        </authorList>
    </citation>
    <scope>NUCLEOTIDE SEQUENCE [LARGE SCALE GENOMIC DNA]</scope>
    <source>
        <strain evidence="8">cv. G1812</strain>
    </source>
</reference>
<evidence type="ECO:0000256" key="1">
    <source>
        <dbReference type="ARBA" id="ARBA00022527"/>
    </source>
</evidence>